<evidence type="ECO:0000259" key="1">
    <source>
        <dbReference type="Pfam" id="PF15638"/>
    </source>
</evidence>
<name>A0ABW9Z549_9FLAO</name>
<dbReference type="Proteomes" id="UP000798602">
    <property type="component" value="Unassembled WGS sequence"/>
</dbReference>
<keyword evidence="3" id="KW-1185">Reference proteome</keyword>
<accession>A0ABW9Z549</accession>
<proteinExistence type="predicted"/>
<evidence type="ECO:0000313" key="2">
    <source>
        <dbReference type="EMBL" id="NBL63682.1"/>
    </source>
</evidence>
<comment type="caution">
    <text evidence="2">The sequence shown here is derived from an EMBL/GenBank/DDBJ whole genome shotgun (WGS) entry which is preliminary data.</text>
</comment>
<gene>
    <name evidence="2" type="ORF">GV828_00550</name>
</gene>
<dbReference type="NCBIfam" id="TIGR03696">
    <property type="entry name" value="Rhs_assc_core"/>
    <property type="match status" value="1"/>
</dbReference>
<dbReference type="PANTHER" id="PTHR32305">
    <property type="match status" value="1"/>
</dbReference>
<feature type="domain" description="Tox-MPTase2" evidence="1">
    <location>
        <begin position="82"/>
        <end position="262"/>
    </location>
</feature>
<evidence type="ECO:0000313" key="3">
    <source>
        <dbReference type="Proteomes" id="UP000798602"/>
    </source>
</evidence>
<dbReference type="InterPro" id="IPR022385">
    <property type="entry name" value="Rhs_assc_core"/>
</dbReference>
<sequence>MAEQHSFTEDYANPFKFNGKELDEETGMYYYGARYYDPKISIWMSVDPLAEQFPEWNPYNYCMQNPVKYVDPNGKAPLDIIYVNSVGNVYKVVKDGSSAITINDGGKIKSISDYQISKNSNWFDNNNRNRQVVASIASYYGSKRGIKNIGATYEMSGLAHYDPKNKNIYISPSESNGGSSKFFNDLNNLTNVLVHENKHRKDHADGIETSYITHAEVYLFQMSDSSFQNTTPDFAESTMESFVNYLKSADYYKEAGSNNLIESFNKLNIKGGYRMEKSSGSIHLYDPKGNEVWIEMTEIMKDPH</sequence>
<organism evidence="2 3">
    <name type="scientific">Flavobacterium ichthyis</name>
    <dbReference type="NCBI Taxonomy" id="2698827"/>
    <lineage>
        <taxon>Bacteria</taxon>
        <taxon>Pseudomonadati</taxon>
        <taxon>Bacteroidota</taxon>
        <taxon>Flavobacteriia</taxon>
        <taxon>Flavobacteriales</taxon>
        <taxon>Flavobacteriaceae</taxon>
        <taxon>Flavobacterium</taxon>
    </lineage>
</organism>
<protein>
    <recommendedName>
        <fullName evidence="1">Tox-MPTase2 domain-containing protein</fullName>
    </recommendedName>
</protein>
<dbReference type="RefSeq" id="WP_166535520.1">
    <property type="nucleotide sequence ID" value="NZ_JAABLM010000001.1"/>
</dbReference>
<dbReference type="PANTHER" id="PTHR32305:SF15">
    <property type="entry name" value="PROTEIN RHSA-RELATED"/>
    <property type="match status" value="1"/>
</dbReference>
<dbReference type="InterPro" id="IPR050708">
    <property type="entry name" value="T6SS_VgrG/RHS"/>
</dbReference>
<dbReference type="Pfam" id="PF15638">
    <property type="entry name" value="Tox-MPTase2"/>
    <property type="match status" value="1"/>
</dbReference>
<dbReference type="InterPro" id="IPR028914">
    <property type="entry name" value="Tox-MPTase2_dom"/>
</dbReference>
<dbReference type="EMBL" id="JAABLM010000001">
    <property type="protein sequence ID" value="NBL63682.1"/>
    <property type="molecule type" value="Genomic_DNA"/>
</dbReference>
<reference evidence="3" key="1">
    <citation type="submission" date="2020-01" db="EMBL/GenBank/DDBJ databases">
        <title>Sphingomonas sp. strain CSW-10.</title>
        <authorList>
            <person name="Chen W.-M."/>
        </authorList>
    </citation>
    <scope>NUCLEOTIDE SEQUENCE [LARGE SCALE GENOMIC DNA]</scope>
    <source>
        <strain evidence="3">NST-5</strain>
    </source>
</reference>
<dbReference type="Gene3D" id="2.180.10.10">
    <property type="entry name" value="RHS repeat-associated core"/>
    <property type="match status" value="1"/>
</dbReference>